<dbReference type="Pfam" id="PF11275">
    <property type="entry name" value="DUF3077"/>
    <property type="match status" value="1"/>
</dbReference>
<dbReference type="RefSeq" id="WP_128321596.1">
    <property type="nucleotide sequence ID" value="NZ_QJRG01000033.1"/>
</dbReference>
<gene>
    <name evidence="1" type="ORF">DM813_01170</name>
</gene>
<evidence type="ECO:0000313" key="2">
    <source>
        <dbReference type="Proteomes" id="UP000288983"/>
    </source>
</evidence>
<dbReference type="OrthoDB" id="6899489at2"/>
<name>A0A443ZZ53_9PSED</name>
<reference evidence="1 2" key="1">
    <citation type="submission" date="2018-06" db="EMBL/GenBank/DDBJ databases">
        <title>Bacteria isolated from soil of Wuhan.</title>
        <authorList>
            <person name="Wei X."/>
            <person name="Chunhua H."/>
        </authorList>
    </citation>
    <scope>NUCLEOTIDE SEQUENCE [LARGE SCALE GENOMIC DNA]</scope>
    <source>
        <strain evidence="2">xwS2</strain>
    </source>
</reference>
<proteinExistence type="predicted"/>
<comment type="caution">
    <text evidence="1">The sequence shown here is derived from an EMBL/GenBank/DDBJ whole genome shotgun (WGS) entry which is preliminary data.</text>
</comment>
<dbReference type="Proteomes" id="UP000288983">
    <property type="component" value="Unassembled WGS sequence"/>
</dbReference>
<accession>A0A443ZZ53</accession>
<organism evidence="1 2">
    <name type="scientific">Pseudomonas alkylphenolica</name>
    <dbReference type="NCBI Taxonomy" id="237609"/>
    <lineage>
        <taxon>Bacteria</taxon>
        <taxon>Pseudomonadati</taxon>
        <taxon>Pseudomonadota</taxon>
        <taxon>Gammaproteobacteria</taxon>
        <taxon>Pseudomonadales</taxon>
        <taxon>Pseudomonadaceae</taxon>
        <taxon>Pseudomonas</taxon>
    </lineage>
</organism>
<evidence type="ECO:0000313" key="1">
    <source>
        <dbReference type="EMBL" id="RWU26463.1"/>
    </source>
</evidence>
<dbReference type="AlphaFoldDB" id="A0A443ZZ53"/>
<sequence>MSTDDAKTCTTVGKTLFVQGQGQPLFCIAPGIPCHYARERAAELMGCVRDMTLAGAIDGDPQLIWASHYLSALAKALLDDVELAMKH</sequence>
<dbReference type="InterPro" id="IPR021427">
    <property type="entry name" value="DUF3077"/>
</dbReference>
<protein>
    <recommendedName>
        <fullName evidence="3">DUF3077 domain-containing protein</fullName>
    </recommendedName>
</protein>
<evidence type="ECO:0008006" key="3">
    <source>
        <dbReference type="Google" id="ProtNLM"/>
    </source>
</evidence>
<dbReference type="EMBL" id="QJRG01000033">
    <property type="protein sequence ID" value="RWU26463.1"/>
    <property type="molecule type" value="Genomic_DNA"/>
</dbReference>